<keyword evidence="11" id="KW-0732">Signal</keyword>
<evidence type="ECO:0000313" key="13">
    <source>
        <dbReference type="EMBL" id="KAL3806069.1"/>
    </source>
</evidence>
<evidence type="ECO:0000256" key="4">
    <source>
        <dbReference type="ARBA" id="ARBA00010869"/>
    </source>
</evidence>
<dbReference type="FunFam" id="3.40.50.1100:FF:000040">
    <property type="entry name" value="L-serine dehydratase, putative"/>
    <property type="match status" value="1"/>
</dbReference>
<dbReference type="InterPro" id="IPR001926">
    <property type="entry name" value="TrpB-like_PALP"/>
</dbReference>
<sequence>MKRMLTQILGIILAIVCVSNSFLMQGPMASSSHNSVCVKRSLSLSSCVAQEARSLELFSATPLIYSIPLSKLCYPHPVYLKLDLLQKSGSFKDRGMAHLCATVHKVYDANRKMKQTDATEDVVARLRLISSSGGNAGLAVTTVAQRIPGMEVFVVVPETTKPLVIEKLRSLGAEVTIHGENWNNADALAREWVEEANEKGVSAVYVSPYDNPLLWTGHSTVIDEIITQLLESPSSAHLKIGAVLASVGGGGLLCGIFEGIERNYYGENEIRANVVRGSKVVACETEGAASFAASFAASLSSSASEEKKNPSIVRLSGINSVATSLGALEVTPAVMQRAHRHQDRGQGGSGEDVLSYVCTDIEAVDACIKFASDHRMLVEPACGAALAPLYSERMRSALLDELRQVENSAIVVEVCGGSGVNLNLLEGWKLQFLGGKT</sequence>
<dbReference type="PANTHER" id="PTHR48078:SF2">
    <property type="entry name" value="CATABOLIC L-SERINE_THREONINE DEHYDRATASE"/>
    <property type="match status" value="1"/>
</dbReference>
<comment type="cofactor">
    <cofactor evidence="1">
        <name>pyridoxal 5'-phosphate</name>
        <dbReference type="ChEBI" id="CHEBI:597326"/>
    </cofactor>
</comment>
<evidence type="ECO:0000256" key="10">
    <source>
        <dbReference type="ARBA" id="ARBA00049406"/>
    </source>
</evidence>
<comment type="pathway">
    <text evidence="3">Carbohydrate biosynthesis; gluconeogenesis.</text>
</comment>
<dbReference type="InterPro" id="IPR036052">
    <property type="entry name" value="TrpB-like_PALP_sf"/>
</dbReference>
<dbReference type="Gene3D" id="3.40.50.1100">
    <property type="match status" value="2"/>
</dbReference>
<feature type="domain" description="Tryptophan synthase beta chain-like PALP" evidence="12">
    <location>
        <begin position="59"/>
        <end position="397"/>
    </location>
</feature>
<organism evidence="13 14">
    <name type="scientific">Cyclostephanos tholiformis</name>
    <dbReference type="NCBI Taxonomy" id="382380"/>
    <lineage>
        <taxon>Eukaryota</taxon>
        <taxon>Sar</taxon>
        <taxon>Stramenopiles</taxon>
        <taxon>Ochrophyta</taxon>
        <taxon>Bacillariophyta</taxon>
        <taxon>Coscinodiscophyceae</taxon>
        <taxon>Thalassiosirophycidae</taxon>
        <taxon>Stephanodiscales</taxon>
        <taxon>Stephanodiscaceae</taxon>
        <taxon>Cyclostephanos</taxon>
    </lineage>
</organism>
<feature type="chain" id="PRO_5044812000" description="L-serine ammonia-lyase" evidence="11">
    <location>
        <begin position="22"/>
        <end position="437"/>
    </location>
</feature>
<dbReference type="Pfam" id="PF00291">
    <property type="entry name" value="PALP"/>
    <property type="match status" value="1"/>
</dbReference>
<dbReference type="InterPro" id="IPR050147">
    <property type="entry name" value="Ser/Thr_Dehydratase"/>
</dbReference>
<evidence type="ECO:0000256" key="3">
    <source>
        <dbReference type="ARBA" id="ARBA00004742"/>
    </source>
</evidence>
<evidence type="ECO:0000256" key="6">
    <source>
        <dbReference type="ARBA" id="ARBA00022432"/>
    </source>
</evidence>
<accession>A0ABD3R1J6</accession>
<dbReference type="GO" id="GO:0004794">
    <property type="term" value="F:threonine deaminase activity"/>
    <property type="evidence" value="ECO:0007669"/>
    <property type="project" value="UniProtKB-ARBA"/>
</dbReference>
<evidence type="ECO:0000256" key="9">
    <source>
        <dbReference type="ARBA" id="ARBA00023239"/>
    </source>
</evidence>
<gene>
    <name evidence="13" type="ORF">ACHAXA_011711</name>
</gene>
<dbReference type="EC" id="4.3.1.17" evidence="5"/>
<dbReference type="InterPro" id="IPR000634">
    <property type="entry name" value="Ser/Thr_deHydtase_PyrdxlP-BS"/>
</dbReference>
<evidence type="ECO:0000256" key="1">
    <source>
        <dbReference type="ARBA" id="ARBA00001933"/>
    </source>
</evidence>
<comment type="similarity">
    <text evidence="4">Belongs to the serine/threonine dehydratase family.</text>
</comment>
<keyword evidence="14" id="KW-1185">Reference proteome</keyword>
<evidence type="ECO:0000256" key="5">
    <source>
        <dbReference type="ARBA" id="ARBA00012093"/>
    </source>
</evidence>
<dbReference type="Proteomes" id="UP001530377">
    <property type="component" value="Unassembled WGS sequence"/>
</dbReference>
<keyword evidence="9" id="KW-0456">Lyase</keyword>
<evidence type="ECO:0000256" key="2">
    <source>
        <dbReference type="ARBA" id="ARBA00004496"/>
    </source>
</evidence>
<dbReference type="GO" id="GO:0005737">
    <property type="term" value="C:cytoplasm"/>
    <property type="evidence" value="ECO:0007669"/>
    <property type="project" value="UniProtKB-SubCell"/>
</dbReference>
<keyword evidence="8" id="KW-0663">Pyridoxal phosphate</keyword>
<dbReference type="GO" id="GO:0006094">
    <property type="term" value="P:gluconeogenesis"/>
    <property type="evidence" value="ECO:0007669"/>
    <property type="project" value="UniProtKB-KW"/>
</dbReference>
<keyword evidence="6" id="KW-0312">Gluconeogenesis</keyword>
<evidence type="ECO:0000256" key="7">
    <source>
        <dbReference type="ARBA" id="ARBA00022490"/>
    </source>
</evidence>
<dbReference type="EMBL" id="JALLPB020000898">
    <property type="protein sequence ID" value="KAL3806069.1"/>
    <property type="molecule type" value="Genomic_DNA"/>
</dbReference>
<evidence type="ECO:0000256" key="8">
    <source>
        <dbReference type="ARBA" id="ARBA00022898"/>
    </source>
</evidence>
<dbReference type="GO" id="GO:0003941">
    <property type="term" value="F:L-serine ammonia-lyase activity"/>
    <property type="evidence" value="ECO:0007669"/>
    <property type="project" value="UniProtKB-EC"/>
</dbReference>
<proteinExistence type="inferred from homology"/>
<evidence type="ECO:0000259" key="12">
    <source>
        <dbReference type="Pfam" id="PF00291"/>
    </source>
</evidence>
<reference evidence="13 14" key="1">
    <citation type="submission" date="2024-10" db="EMBL/GenBank/DDBJ databases">
        <title>Updated reference genomes for cyclostephanoid diatoms.</title>
        <authorList>
            <person name="Roberts W.R."/>
            <person name="Alverson A.J."/>
        </authorList>
    </citation>
    <scope>NUCLEOTIDE SEQUENCE [LARGE SCALE GENOMIC DNA]</scope>
    <source>
        <strain evidence="13 14">AJA228-03</strain>
    </source>
</reference>
<dbReference type="SUPFAM" id="SSF53686">
    <property type="entry name" value="Tryptophan synthase beta subunit-like PLP-dependent enzymes"/>
    <property type="match status" value="1"/>
</dbReference>
<comment type="caution">
    <text evidence="13">The sequence shown here is derived from an EMBL/GenBank/DDBJ whole genome shotgun (WGS) entry which is preliminary data.</text>
</comment>
<comment type="catalytic activity">
    <reaction evidence="10">
        <text>L-serine = pyruvate + NH4(+)</text>
        <dbReference type="Rhea" id="RHEA:19169"/>
        <dbReference type="ChEBI" id="CHEBI:15361"/>
        <dbReference type="ChEBI" id="CHEBI:28938"/>
        <dbReference type="ChEBI" id="CHEBI:33384"/>
        <dbReference type="EC" id="4.3.1.17"/>
    </reaction>
</comment>
<dbReference type="AlphaFoldDB" id="A0ABD3R1J6"/>
<evidence type="ECO:0000256" key="11">
    <source>
        <dbReference type="SAM" id="SignalP"/>
    </source>
</evidence>
<comment type="subcellular location">
    <subcellularLocation>
        <location evidence="2">Cytoplasm</location>
    </subcellularLocation>
</comment>
<dbReference type="PANTHER" id="PTHR48078">
    <property type="entry name" value="THREONINE DEHYDRATASE, MITOCHONDRIAL-RELATED"/>
    <property type="match status" value="1"/>
</dbReference>
<feature type="signal peptide" evidence="11">
    <location>
        <begin position="1"/>
        <end position="21"/>
    </location>
</feature>
<evidence type="ECO:0000313" key="14">
    <source>
        <dbReference type="Proteomes" id="UP001530377"/>
    </source>
</evidence>
<dbReference type="PROSITE" id="PS00165">
    <property type="entry name" value="DEHYDRATASE_SER_THR"/>
    <property type="match status" value="1"/>
</dbReference>
<name>A0ABD3R1J6_9STRA</name>
<protein>
    <recommendedName>
        <fullName evidence="5">L-serine ammonia-lyase</fullName>
        <ecNumber evidence="5">4.3.1.17</ecNumber>
    </recommendedName>
</protein>
<keyword evidence="7" id="KW-0963">Cytoplasm</keyword>